<keyword evidence="6" id="KW-0175">Coiled coil</keyword>
<dbReference type="Gene3D" id="1.10.510.10">
    <property type="entry name" value="Transferase(Phosphotransferase) domain 1"/>
    <property type="match status" value="1"/>
</dbReference>
<reference evidence="9" key="1">
    <citation type="submission" date="2013-12" db="EMBL/GenBank/DDBJ databases">
        <title>The Genome Sequence of Aphanomyces astaci APO3.</title>
        <authorList>
            <consortium name="The Broad Institute Genomics Platform"/>
            <person name="Russ C."/>
            <person name="Tyler B."/>
            <person name="van West P."/>
            <person name="Dieguez-Uribeondo J."/>
            <person name="Young S.K."/>
            <person name="Zeng Q."/>
            <person name="Gargeya S."/>
            <person name="Fitzgerald M."/>
            <person name="Abouelleil A."/>
            <person name="Alvarado L."/>
            <person name="Chapman S.B."/>
            <person name="Gainer-Dewar J."/>
            <person name="Goldberg J."/>
            <person name="Griggs A."/>
            <person name="Gujja S."/>
            <person name="Hansen M."/>
            <person name="Howarth C."/>
            <person name="Imamovic A."/>
            <person name="Ireland A."/>
            <person name="Larimer J."/>
            <person name="McCowan C."/>
            <person name="Murphy C."/>
            <person name="Pearson M."/>
            <person name="Poon T.W."/>
            <person name="Priest M."/>
            <person name="Roberts A."/>
            <person name="Saif S."/>
            <person name="Shea T."/>
            <person name="Sykes S."/>
            <person name="Wortman J."/>
            <person name="Nusbaum C."/>
            <person name="Birren B."/>
        </authorList>
    </citation>
    <scope>NUCLEOTIDE SEQUENCE [LARGE SCALE GENOMIC DNA]</scope>
    <source>
        <strain evidence="9">APO3</strain>
    </source>
</reference>
<keyword evidence="2" id="KW-0808">Transferase</keyword>
<evidence type="ECO:0000256" key="5">
    <source>
        <dbReference type="ARBA" id="ARBA00022840"/>
    </source>
</evidence>
<evidence type="ECO:0000259" key="8">
    <source>
        <dbReference type="PROSITE" id="PS50011"/>
    </source>
</evidence>
<dbReference type="InterPro" id="IPR011009">
    <property type="entry name" value="Kinase-like_dom_sf"/>
</dbReference>
<evidence type="ECO:0000256" key="6">
    <source>
        <dbReference type="SAM" id="Coils"/>
    </source>
</evidence>
<dbReference type="GO" id="GO:0035556">
    <property type="term" value="P:intracellular signal transduction"/>
    <property type="evidence" value="ECO:0007669"/>
    <property type="project" value="TreeGrafter"/>
</dbReference>
<dbReference type="VEuPathDB" id="FungiDB:H257_14076"/>
<dbReference type="PANTHER" id="PTHR24346">
    <property type="entry name" value="MAP/MICROTUBULE AFFINITY-REGULATING KINASE"/>
    <property type="match status" value="1"/>
</dbReference>
<dbReference type="Pfam" id="PF00069">
    <property type="entry name" value="Pkinase"/>
    <property type="match status" value="1"/>
</dbReference>
<keyword evidence="3" id="KW-0547">Nucleotide-binding</keyword>
<keyword evidence="4 9" id="KW-0418">Kinase</keyword>
<dbReference type="OrthoDB" id="190564at2759"/>
<dbReference type="RefSeq" id="XP_009840109.1">
    <property type="nucleotide sequence ID" value="XM_009841807.1"/>
</dbReference>
<dbReference type="SUPFAM" id="SSF56112">
    <property type="entry name" value="Protein kinase-like (PK-like)"/>
    <property type="match status" value="1"/>
</dbReference>
<dbReference type="GO" id="GO:0005524">
    <property type="term" value="F:ATP binding"/>
    <property type="evidence" value="ECO:0007669"/>
    <property type="project" value="UniProtKB-KW"/>
</dbReference>
<organism evidence="9">
    <name type="scientific">Aphanomyces astaci</name>
    <name type="common">Crayfish plague agent</name>
    <dbReference type="NCBI Taxonomy" id="112090"/>
    <lineage>
        <taxon>Eukaryota</taxon>
        <taxon>Sar</taxon>
        <taxon>Stramenopiles</taxon>
        <taxon>Oomycota</taxon>
        <taxon>Saprolegniomycetes</taxon>
        <taxon>Saprolegniales</taxon>
        <taxon>Verrucalvaceae</taxon>
        <taxon>Aphanomyces</taxon>
    </lineage>
</organism>
<dbReference type="SMART" id="SM00220">
    <property type="entry name" value="S_TKc"/>
    <property type="match status" value="1"/>
</dbReference>
<feature type="domain" description="Protein kinase" evidence="8">
    <location>
        <begin position="209"/>
        <end position="510"/>
    </location>
</feature>
<dbReference type="PANTHER" id="PTHR24346:SF82">
    <property type="entry name" value="KP78A-RELATED"/>
    <property type="match status" value="1"/>
</dbReference>
<protein>
    <submittedName>
        <fullName evidence="9">CAMK/CAMKL protein kinase</fullName>
    </submittedName>
</protein>
<dbReference type="Gene3D" id="3.30.200.20">
    <property type="entry name" value="Phosphorylase Kinase, domain 1"/>
    <property type="match status" value="1"/>
</dbReference>
<evidence type="ECO:0000256" key="1">
    <source>
        <dbReference type="ARBA" id="ARBA00022527"/>
    </source>
</evidence>
<dbReference type="PROSITE" id="PS50011">
    <property type="entry name" value="PROTEIN_KINASE_DOM"/>
    <property type="match status" value="1"/>
</dbReference>
<name>W4FSE8_APHAT</name>
<dbReference type="EMBL" id="KI913166">
    <property type="protein sequence ID" value="ETV70397.1"/>
    <property type="molecule type" value="Genomic_DNA"/>
</dbReference>
<proteinExistence type="predicted"/>
<evidence type="ECO:0000256" key="7">
    <source>
        <dbReference type="SAM" id="MobiDB-lite"/>
    </source>
</evidence>
<dbReference type="GO" id="GO:0005737">
    <property type="term" value="C:cytoplasm"/>
    <property type="evidence" value="ECO:0007669"/>
    <property type="project" value="TreeGrafter"/>
</dbReference>
<dbReference type="GO" id="GO:0004674">
    <property type="term" value="F:protein serine/threonine kinase activity"/>
    <property type="evidence" value="ECO:0007669"/>
    <property type="project" value="UniProtKB-KW"/>
</dbReference>
<dbReference type="GeneID" id="20816072"/>
<evidence type="ECO:0000256" key="2">
    <source>
        <dbReference type="ARBA" id="ARBA00022679"/>
    </source>
</evidence>
<dbReference type="PROSITE" id="PS00108">
    <property type="entry name" value="PROTEIN_KINASE_ST"/>
    <property type="match status" value="1"/>
</dbReference>
<feature type="coiled-coil region" evidence="6">
    <location>
        <begin position="111"/>
        <end position="145"/>
    </location>
</feature>
<evidence type="ECO:0000256" key="3">
    <source>
        <dbReference type="ARBA" id="ARBA00022741"/>
    </source>
</evidence>
<keyword evidence="5" id="KW-0067">ATP-binding</keyword>
<dbReference type="InterPro" id="IPR008271">
    <property type="entry name" value="Ser/Thr_kinase_AS"/>
</dbReference>
<dbReference type="AlphaFoldDB" id="W4FSE8"/>
<accession>W4FSE8</accession>
<evidence type="ECO:0000313" key="9">
    <source>
        <dbReference type="EMBL" id="ETV70397.1"/>
    </source>
</evidence>
<dbReference type="STRING" id="112090.W4FSE8"/>
<sequence length="566" mass="62564">MSCDGDDGAAIPTDAPSEHVLSMEMLLLLAPDAHTMDMVLAAVLESKAYLVDVLARNSSLTSVKECLDKPQHVAASRRRMAPGDIATWFLPKPSHGIEGSESTLPEWKPDVDKYKKKVAKMEKRIKAFQAEVERLQHELHASNDRCATLHMEFEQFNLDVHELQAQYVKVLEANQRILWEYLPQHDSSLSLIPPLAHDVMESVTIVGDYTIHGTLGEGQYAAVYACSRNAVASSASTTSTTSTGLQLPHATPSSSSPTVDNVVVTLALKAINKSKLNDITALVRVHSEISALSDPALRHPSLLSVKHVIHTSKFIYLVTERGGKDLFDFFGPHDKGVSEATALRIAFKIVEAVKHMHMHGYCHRDLKPENILFTHDNYMVKIVDFGLCAKVGTTPLTDFCGSPGFFAPEMLLHDQYDGQKADVWSIGCILLELLLGNTFFLKTWMTAYHLDVLGDRTHFDTLLHENVAAMHRAVADAAYSAHAKALLQAMLTEDAENRPTIYDVAEHPWFDGHRRRHSARHKDRLVKAASSKGDMAAAVHSPTRPTSAEHVSVTLPSIKGPDKPHR</sequence>
<dbReference type="InterPro" id="IPR000719">
    <property type="entry name" value="Prot_kinase_dom"/>
</dbReference>
<keyword evidence="1" id="KW-0723">Serine/threonine-protein kinase</keyword>
<gene>
    <name evidence="9" type="ORF">H257_14076</name>
</gene>
<evidence type="ECO:0000256" key="4">
    <source>
        <dbReference type="ARBA" id="ARBA00022777"/>
    </source>
</evidence>
<feature type="region of interest" description="Disordered" evidence="7">
    <location>
        <begin position="530"/>
        <end position="566"/>
    </location>
</feature>